<feature type="signal peptide" evidence="1">
    <location>
        <begin position="1"/>
        <end position="19"/>
    </location>
</feature>
<keyword evidence="1" id="KW-0732">Signal</keyword>
<dbReference type="AlphaFoldDB" id="A0A4R8DIE9"/>
<feature type="chain" id="PRO_5020975892" description="Tetratricopeptide repeat protein" evidence="1">
    <location>
        <begin position="20"/>
        <end position="419"/>
    </location>
</feature>
<keyword evidence="3" id="KW-1185">Reference proteome</keyword>
<organism evidence="2 3">
    <name type="scientific">Dinghuibacter silviterrae</name>
    <dbReference type="NCBI Taxonomy" id="1539049"/>
    <lineage>
        <taxon>Bacteria</taxon>
        <taxon>Pseudomonadati</taxon>
        <taxon>Bacteroidota</taxon>
        <taxon>Chitinophagia</taxon>
        <taxon>Chitinophagales</taxon>
        <taxon>Chitinophagaceae</taxon>
        <taxon>Dinghuibacter</taxon>
    </lineage>
</organism>
<name>A0A4R8DIE9_9BACT</name>
<gene>
    <name evidence="2" type="ORF">EDB95_5369</name>
</gene>
<evidence type="ECO:0000313" key="2">
    <source>
        <dbReference type="EMBL" id="TDW97519.1"/>
    </source>
</evidence>
<evidence type="ECO:0008006" key="4">
    <source>
        <dbReference type="Google" id="ProtNLM"/>
    </source>
</evidence>
<accession>A0A4R8DIE9</accession>
<dbReference type="RefSeq" id="WP_133999891.1">
    <property type="nucleotide sequence ID" value="NZ_SODV01000002.1"/>
</dbReference>
<dbReference type="Gene3D" id="1.25.40.10">
    <property type="entry name" value="Tetratricopeptide repeat domain"/>
    <property type="match status" value="2"/>
</dbReference>
<dbReference type="InterPro" id="IPR011990">
    <property type="entry name" value="TPR-like_helical_dom_sf"/>
</dbReference>
<dbReference type="Proteomes" id="UP000294498">
    <property type="component" value="Unassembled WGS sequence"/>
</dbReference>
<comment type="caution">
    <text evidence="2">The sequence shown here is derived from an EMBL/GenBank/DDBJ whole genome shotgun (WGS) entry which is preliminary data.</text>
</comment>
<evidence type="ECO:0000256" key="1">
    <source>
        <dbReference type="SAM" id="SignalP"/>
    </source>
</evidence>
<dbReference type="PANTHER" id="PTHR12558">
    <property type="entry name" value="CELL DIVISION CYCLE 16,23,27"/>
    <property type="match status" value="1"/>
</dbReference>
<dbReference type="PANTHER" id="PTHR12558:SF13">
    <property type="entry name" value="CELL DIVISION CYCLE PROTEIN 27 HOMOLOG"/>
    <property type="match status" value="1"/>
</dbReference>
<protein>
    <recommendedName>
        <fullName evidence="4">Tetratricopeptide repeat protein</fullName>
    </recommendedName>
</protein>
<sequence length="419" mass="47336">MTKFFLAGLSALTLLGASAQDLKQAKKQIDKKDWASARTTIDQVVTNDKWSKDQDAWYTKGKVYSQFATDSALKGQVPGANMIALDAFRKAYDIDSTKTSIEAVLDNKYAYIANLYNTSFNEAYRIFQKNDFAGSLPGFDNTNQIGRFIYDKHIGLTGLDTVVTYYLGFDYMKLEKNDSATYYFKLLADAKVSGQGFDLPYRWLVYVYSDKKDWDNAQKYAAAGKTLYPKDTYFDDVALQMLKEQGKTDELIKKYEEVIANDPNSYEHQYNYGNTLFGLVYGVDKKPAGYTELIQKLEGAFTKCTEIDPNRPEAFLALGKSHFNQAVSINDSLKTIKGKTPADDANKKALQGQAEEQIKAAITPLEKVFSFYDTQSTLKVAEKSNYKSSISLLGDCYRYLENKDKAKFYDDKYTAADSK</sequence>
<dbReference type="SUPFAM" id="SSF48452">
    <property type="entry name" value="TPR-like"/>
    <property type="match status" value="2"/>
</dbReference>
<dbReference type="OrthoDB" id="625863at2"/>
<dbReference type="EMBL" id="SODV01000002">
    <property type="protein sequence ID" value="TDW97519.1"/>
    <property type="molecule type" value="Genomic_DNA"/>
</dbReference>
<evidence type="ECO:0000313" key="3">
    <source>
        <dbReference type="Proteomes" id="UP000294498"/>
    </source>
</evidence>
<proteinExistence type="predicted"/>
<reference evidence="2 3" key="1">
    <citation type="submission" date="2019-03" db="EMBL/GenBank/DDBJ databases">
        <title>Genomic Encyclopedia of Type Strains, Phase IV (KMG-IV): sequencing the most valuable type-strain genomes for metagenomic binning, comparative biology and taxonomic classification.</title>
        <authorList>
            <person name="Goeker M."/>
        </authorList>
    </citation>
    <scope>NUCLEOTIDE SEQUENCE [LARGE SCALE GENOMIC DNA]</scope>
    <source>
        <strain evidence="2 3">DSM 100059</strain>
    </source>
</reference>